<dbReference type="SUPFAM" id="SSF49599">
    <property type="entry name" value="TRAF domain-like"/>
    <property type="match status" value="1"/>
</dbReference>
<evidence type="ECO:0000313" key="2">
    <source>
        <dbReference type="Proteomes" id="UP001321473"/>
    </source>
</evidence>
<protein>
    <submittedName>
        <fullName evidence="1">Uncharacterized protein</fullName>
    </submittedName>
</protein>
<comment type="caution">
    <text evidence="1">The sequence shown here is derived from an EMBL/GenBank/DDBJ whole genome shotgun (WGS) entry which is preliminary data.</text>
</comment>
<dbReference type="EMBL" id="JARKHS020000232">
    <property type="protein sequence ID" value="KAK8789024.1"/>
    <property type="molecule type" value="Genomic_DNA"/>
</dbReference>
<name>A0AAQ4FP54_AMBAM</name>
<reference evidence="1 2" key="1">
    <citation type="journal article" date="2023" name="Arcadia Sci">
        <title>De novo assembly of a long-read Amblyomma americanum tick genome.</title>
        <authorList>
            <person name="Chou S."/>
            <person name="Poskanzer K.E."/>
            <person name="Rollins M."/>
            <person name="Thuy-Boun P.S."/>
        </authorList>
    </citation>
    <scope>NUCLEOTIDE SEQUENCE [LARGE SCALE GENOMIC DNA]</scope>
    <source>
        <strain evidence="1">F_SG_1</strain>
        <tissue evidence="1">Salivary glands</tissue>
    </source>
</reference>
<keyword evidence="2" id="KW-1185">Reference proteome</keyword>
<sequence length="175" mass="19631">MPFDIVTSMRAHCFNVEHGCPYQATLQDVHEHFELYCRFHPLSCRYCRRQDILIKDIFTHLRSCRGGQSSGEKAYVSGVHGSQERAVAGAVACAPKESALALKMGTSEKTKSFRKELDLAVLFATGIGKLWKSQEEDNNETALVPRRTPAWTAQTYCSEVVTKAYIVNSLLKDND</sequence>
<dbReference type="InterPro" id="IPR013083">
    <property type="entry name" value="Znf_RING/FYVE/PHD"/>
</dbReference>
<proteinExistence type="predicted"/>
<dbReference type="Proteomes" id="UP001321473">
    <property type="component" value="Unassembled WGS sequence"/>
</dbReference>
<dbReference type="Gene3D" id="3.30.40.10">
    <property type="entry name" value="Zinc/RING finger domain, C3HC4 (zinc finger)"/>
    <property type="match status" value="1"/>
</dbReference>
<accession>A0AAQ4FP54</accession>
<dbReference type="AlphaFoldDB" id="A0AAQ4FP54"/>
<organism evidence="1 2">
    <name type="scientific">Amblyomma americanum</name>
    <name type="common">Lone star tick</name>
    <dbReference type="NCBI Taxonomy" id="6943"/>
    <lineage>
        <taxon>Eukaryota</taxon>
        <taxon>Metazoa</taxon>
        <taxon>Ecdysozoa</taxon>
        <taxon>Arthropoda</taxon>
        <taxon>Chelicerata</taxon>
        <taxon>Arachnida</taxon>
        <taxon>Acari</taxon>
        <taxon>Parasitiformes</taxon>
        <taxon>Ixodida</taxon>
        <taxon>Ixodoidea</taxon>
        <taxon>Ixodidae</taxon>
        <taxon>Amblyomminae</taxon>
        <taxon>Amblyomma</taxon>
    </lineage>
</organism>
<gene>
    <name evidence="1" type="ORF">V5799_021201</name>
</gene>
<evidence type="ECO:0000313" key="1">
    <source>
        <dbReference type="EMBL" id="KAK8789024.1"/>
    </source>
</evidence>